<dbReference type="GO" id="GO:0006952">
    <property type="term" value="P:defense response"/>
    <property type="evidence" value="ECO:0007669"/>
    <property type="project" value="InterPro"/>
</dbReference>
<accession>A0AAN7ELC9</accession>
<evidence type="ECO:0000259" key="4">
    <source>
        <dbReference type="Pfam" id="PF00931"/>
    </source>
</evidence>
<dbReference type="Gene3D" id="3.80.10.10">
    <property type="entry name" value="Ribonuclease Inhibitor"/>
    <property type="match status" value="2"/>
</dbReference>
<name>A0AAN7ELC9_QUERU</name>
<dbReference type="SUPFAM" id="SSF52058">
    <property type="entry name" value="L domain-like"/>
    <property type="match status" value="1"/>
</dbReference>
<sequence>MKIEKWRDALRELANIAGWHLHDRPEADFIQNIVEVILRELSSKFSSITKKHLVGIDSSVEELITSYLDFGGKVFVIGICGMGGLGKTTLARVIYEKFSNDFEGSSFIANIREASEKQSLLQLQKQLLAQTLGERNIDIWDVYDGVDMIKKMLHWKRVLVVLDDVNQFDQLEKLVGEYGWFGGGSCIIITTRDEHLLLQHEVHKIYKPNTLNVHDALKLFCLKAFKNEQPGKGYVRLSEKVISYAKGLPLALVTLGSFLFGRTTDEWQSALHNLKKNPKSEIFDILKLSYDGLEKMWKDIFLDIACFLRGKTKDQVIEILEIRGFDARIGISVLLNKSLLILENKTLWMHDLLQEMGREIVRRESYEEPGKRSRLWLCKDLLHIMTKDTATEAIQAIGLASFDGDPEEAQSFEEYYEAFSKMFNLRLLMIDDLHIPNGLNHVSNSLRHLMWNGFSSKCLPSSFQPKELVKLELHSSNIEYLWKGVKYLDKLKSIDLSDSKFLIRTPDFSGLPKLERIYLIGCHNLVEIHPSIGQLRRLVVLDLESCQSLTNLPSMSTEMESLTILNLSDCINITNIPEFKGIMKSLSELSLNKTTVEKLPSSIECLTALTSLNLGDCQNLECLPSNMDSLRSLEELLLPGCLKLSALPENVWKMKWLKKLDLSGPGIIRVSQNELNLGGMFRLQRIGLNCIGFLSTLKYLTLSGNSLVTLPASISQLSKLEALDLSNCFKLQSLPELPSTVRYINAEGC</sequence>
<dbReference type="Gene3D" id="3.40.50.300">
    <property type="entry name" value="P-loop containing nucleotide triphosphate hydrolases"/>
    <property type="match status" value="1"/>
</dbReference>
<dbReference type="Gene3D" id="3.40.50.10140">
    <property type="entry name" value="Toll/interleukin-1 receptor homology (TIR) domain"/>
    <property type="match status" value="1"/>
</dbReference>
<dbReference type="InterPro" id="IPR044974">
    <property type="entry name" value="Disease_R_plants"/>
</dbReference>
<dbReference type="Pfam" id="PF23282">
    <property type="entry name" value="WHD_ROQ1"/>
    <property type="match status" value="1"/>
</dbReference>
<keyword evidence="8" id="KW-1185">Reference proteome</keyword>
<evidence type="ECO:0000313" key="8">
    <source>
        <dbReference type="Proteomes" id="UP001324115"/>
    </source>
</evidence>
<evidence type="ECO:0000259" key="5">
    <source>
        <dbReference type="Pfam" id="PF23282"/>
    </source>
</evidence>
<evidence type="ECO:0008006" key="9">
    <source>
        <dbReference type="Google" id="ProtNLM"/>
    </source>
</evidence>
<dbReference type="Pfam" id="PF07725">
    <property type="entry name" value="LRR_3"/>
    <property type="match status" value="1"/>
</dbReference>
<dbReference type="PRINTS" id="PR00364">
    <property type="entry name" value="DISEASERSIST"/>
</dbReference>
<dbReference type="InterPro" id="IPR002182">
    <property type="entry name" value="NB-ARC"/>
</dbReference>
<evidence type="ECO:0000259" key="6">
    <source>
        <dbReference type="Pfam" id="PF23286"/>
    </source>
</evidence>
<evidence type="ECO:0000256" key="2">
    <source>
        <dbReference type="ARBA" id="ARBA00022737"/>
    </source>
</evidence>
<dbReference type="InterPro" id="IPR035897">
    <property type="entry name" value="Toll_tir_struct_dom_sf"/>
</dbReference>
<dbReference type="Pfam" id="PF00931">
    <property type="entry name" value="NB-ARC"/>
    <property type="match status" value="1"/>
</dbReference>
<reference evidence="7 8" key="1">
    <citation type="journal article" date="2023" name="G3 (Bethesda)">
        <title>A haplotype-resolved chromosome-scale genome for Quercus rubra L. provides insights into the genetics of adaptive traits for red oak species.</title>
        <authorList>
            <person name="Kapoor B."/>
            <person name="Jenkins J."/>
            <person name="Schmutz J."/>
            <person name="Zhebentyayeva T."/>
            <person name="Kuelheim C."/>
            <person name="Coggeshall M."/>
            <person name="Heim C."/>
            <person name="Lasky J.R."/>
            <person name="Leites L."/>
            <person name="Islam-Faridi N."/>
            <person name="Romero-Severson J."/>
            <person name="DeLeo V.L."/>
            <person name="Lucas S.M."/>
            <person name="Lazic D."/>
            <person name="Gailing O."/>
            <person name="Carlson J."/>
            <person name="Staton M."/>
        </authorList>
    </citation>
    <scope>NUCLEOTIDE SEQUENCE [LARGE SCALE GENOMIC DNA]</scope>
    <source>
        <strain evidence="7">Pseudo-F2</strain>
    </source>
</reference>
<dbReference type="AlphaFoldDB" id="A0AAN7ELC9"/>
<dbReference type="Proteomes" id="UP001324115">
    <property type="component" value="Unassembled WGS sequence"/>
</dbReference>
<dbReference type="EMBL" id="JAXUIC010000009">
    <property type="protein sequence ID" value="KAK4573833.1"/>
    <property type="molecule type" value="Genomic_DNA"/>
</dbReference>
<evidence type="ECO:0000256" key="3">
    <source>
        <dbReference type="ARBA" id="ARBA00022821"/>
    </source>
</evidence>
<evidence type="ECO:0000256" key="1">
    <source>
        <dbReference type="ARBA" id="ARBA00022614"/>
    </source>
</evidence>
<keyword evidence="2" id="KW-0677">Repeat</keyword>
<comment type="caution">
    <text evidence="7">The sequence shown here is derived from an EMBL/GenBank/DDBJ whole genome shotgun (WGS) entry which is preliminary data.</text>
</comment>
<dbReference type="SUPFAM" id="SSF52540">
    <property type="entry name" value="P-loop containing nucleoside triphosphate hydrolases"/>
    <property type="match status" value="1"/>
</dbReference>
<dbReference type="GO" id="GO:0043531">
    <property type="term" value="F:ADP binding"/>
    <property type="evidence" value="ECO:0007669"/>
    <property type="project" value="InterPro"/>
</dbReference>
<dbReference type="InterPro" id="IPR032675">
    <property type="entry name" value="LRR_dom_sf"/>
</dbReference>
<feature type="domain" description="NB-ARC" evidence="4">
    <location>
        <begin position="59"/>
        <end position="228"/>
    </location>
</feature>
<dbReference type="InterPro" id="IPR011713">
    <property type="entry name" value="Leu-rich_rpt_3"/>
</dbReference>
<dbReference type="Pfam" id="PF23286">
    <property type="entry name" value="LRR_13"/>
    <property type="match status" value="1"/>
</dbReference>
<dbReference type="Gene3D" id="1.10.8.430">
    <property type="entry name" value="Helical domain of apoptotic protease-activating factors"/>
    <property type="match status" value="1"/>
</dbReference>
<gene>
    <name evidence="7" type="ORF">RGQ29_031686</name>
</gene>
<dbReference type="PANTHER" id="PTHR11017:SF559">
    <property type="entry name" value="DISEASE RESISTANCE PROTEIN CHL1"/>
    <property type="match status" value="1"/>
</dbReference>
<protein>
    <recommendedName>
        <fullName evidence="9">TMV resistance protein N-like</fullName>
    </recommendedName>
</protein>
<keyword evidence="1" id="KW-0433">Leucine-rich repeat</keyword>
<dbReference type="InterPro" id="IPR058546">
    <property type="entry name" value="RPS4B/Roq1-like_LRR"/>
</dbReference>
<feature type="domain" description="Disease resistance protein Roq1-like winged-helix" evidence="5">
    <location>
        <begin position="298"/>
        <end position="365"/>
    </location>
</feature>
<organism evidence="7 8">
    <name type="scientific">Quercus rubra</name>
    <name type="common">Northern red oak</name>
    <name type="synonym">Quercus borealis</name>
    <dbReference type="NCBI Taxonomy" id="3512"/>
    <lineage>
        <taxon>Eukaryota</taxon>
        <taxon>Viridiplantae</taxon>
        <taxon>Streptophyta</taxon>
        <taxon>Embryophyta</taxon>
        <taxon>Tracheophyta</taxon>
        <taxon>Spermatophyta</taxon>
        <taxon>Magnoliopsida</taxon>
        <taxon>eudicotyledons</taxon>
        <taxon>Gunneridae</taxon>
        <taxon>Pentapetalae</taxon>
        <taxon>rosids</taxon>
        <taxon>fabids</taxon>
        <taxon>Fagales</taxon>
        <taxon>Fagaceae</taxon>
        <taxon>Quercus</taxon>
    </lineage>
</organism>
<dbReference type="InterPro" id="IPR042197">
    <property type="entry name" value="Apaf_helical"/>
</dbReference>
<keyword evidence="3" id="KW-0611">Plant defense</keyword>
<dbReference type="InterPro" id="IPR058192">
    <property type="entry name" value="WHD_ROQ1-like"/>
</dbReference>
<proteinExistence type="predicted"/>
<evidence type="ECO:0000313" key="7">
    <source>
        <dbReference type="EMBL" id="KAK4573833.1"/>
    </source>
</evidence>
<dbReference type="InterPro" id="IPR027417">
    <property type="entry name" value="P-loop_NTPase"/>
</dbReference>
<feature type="domain" description="Disease resistance protein RPS4B/Roq1-like leucine-rich repeats" evidence="6">
    <location>
        <begin position="560"/>
        <end position="748"/>
    </location>
</feature>
<dbReference type="PANTHER" id="PTHR11017">
    <property type="entry name" value="LEUCINE-RICH REPEAT-CONTAINING PROTEIN"/>
    <property type="match status" value="1"/>
</dbReference>